<feature type="region of interest" description="Disordered" evidence="1">
    <location>
        <begin position="185"/>
        <end position="280"/>
    </location>
</feature>
<proteinExistence type="predicted"/>
<protein>
    <submittedName>
        <fullName evidence="2">Uncharacterized protein</fullName>
    </submittedName>
</protein>
<dbReference type="RefSeq" id="XP_031871725.1">
    <property type="nucleotide sequence ID" value="XM_032012032.1"/>
</dbReference>
<feature type="region of interest" description="Disordered" evidence="1">
    <location>
        <begin position="376"/>
        <end position="414"/>
    </location>
</feature>
<accession>A0A370TU75</accession>
<dbReference type="OrthoDB" id="5426563at2759"/>
<dbReference type="Proteomes" id="UP000254866">
    <property type="component" value="Unassembled WGS sequence"/>
</dbReference>
<dbReference type="GeneID" id="43596258"/>
<gene>
    <name evidence="2" type="ORF">BP5553_03409</name>
</gene>
<comment type="caution">
    <text evidence="2">The sequence shown here is derived from an EMBL/GenBank/DDBJ whole genome shotgun (WGS) entry which is preliminary data.</text>
</comment>
<dbReference type="EMBL" id="NPIC01000002">
    <property type="protein sequence ID" value="RDL39069.1"/>
    <property type="molecule type" value="Genomic_DNA"/>
</dbReference>
<feature type="compositionally biased region" description="Basic and acidic residues" evidence="1">
    <location>
        <begin position="154"/>
        <end position="163"/>
    </location>
</feature>
<evidence type="ECO:0000256" key="1">
    <source>
        <dbReference type="SAM" id="MobiDB-lite"/>
    </source>
</evidence>
<feature type="region of interest" description="Disordered" evidence="1">
    <location>
        <begin position="492"/>
        <end position="523"/>
    </location>
</feature>
<feature type="region of interest" description="Disordered" evidence="1">
    <location>
        <begin position="56"/>
        <end position="163"/>
    </location>
</feature>
<name>A0A370TU75_9HELO</name>
<evidence type="ECO:0000313" key="2">
    <source>
        <dbReference type="EMBL" id="RDL39069.1"/>
    </source>
</evidence>
<organism evidence="2 3">
    <name type="scientific">Venustampulla echinocandica</name>
    <dbReference type="NCBI Taxonomy" id="2656787"/>
    <lineage>
        <taxon>Eukaryota</taxon>
        <taxon>Fungi</taxon>
        <taxon>Dikarya</taxon>
        <taxon>Ascomycota</taxon>
        <taxon>Pezizomycotina</taxon>
        <taxon>Leotiomycetes</taxon>
        <taxon>Helotiales</taxon>
        <taxon>Pleuroascaceae</taxon>
        <taxon>Venustampulla</taxon>
    </lineage>
</organism>
<keyword evidence="3" id="KW-1185">Reference proteome</keyword>
<feature type="region of interest" description="Disordered" evidence="1">
    <location>
        <begin position="334"/>
        <end position="361"/>
    </location>
</feature>
<sequence>MNWTGGHLQRHFTRIDPLKHRQQQHFARAKAKLLSAKKSAPVKIPCLDRIHGLHTGIPTESRFPASSLQERSCSRENVVDSQSNGPFPPITHTILQGGAKHSIRREPIQHHPSVPMKPERVPSADLYNATPPPIPKKVKRERKPSIPESGEGSDTEHEESLSDKRRKILLKGDWVSVGFQRPPQLTFTNPKHADAVGKRRKVTDGHQAQYTRNARRQTISPNPIRNLRQLSQSPSLNAGQLPRRPDVKISIGGKVFPPGISSGSAPSRKRSILSLPPPSNSSEVMLLGNEEIQPGTDDSSNYYGNLRIEGLTGDRNTRNEASWYAQTLLSNNRAGNINHGYRGSSNREPDEDAEVTNNFPDGLSPSFQMRWQFLGNEDDSHTSDGLQSSSLPNSDSRNTPRHPRPIFSSSSASLHHPLPKSYKISSLLETDTSEMAKSTTAEVGRVKSSVPASQIMDNKVWETWMTSFQNDDGLDGIDETLPAENRSVLISPKISAAPEYGPRDGYMDSGDGDPSESESPEPYQHKEILECDSSLWPALGQSSCKQLQLEPRRQLQEREPQMNLLASSPLGGRDWIELRVVPENTHEHWTASGPKAANFPTSPAPKLSFGAPMVCMSTEKKGPDEIWKQFVFGSDSEEVDIFHDQGPKNTSHGEAPDTISLRTDSPIIVGLGISVATSGYSLHSLGSDSDFTTGYATKTTARRHLSARPDTDTPP</sequence>
<evidence type="ECO:0000313" key="3">
    <source>
        <dbReference type="Proteomes" id="UP000254866"/>
    </source>
</evidence>
<reference evidence="2 3" key="1">
    <citation type="journal article" date="2018" name="IMA Fungus">
        <title>IMA Genome-F 9: Draft genome sequence of Annulohypoxylon stygium, Aspergillus mulundensis, Berkeleyomyces basicola (syn. Thielaviopsis basicola), Ceratocystis smalleyi, two Cercospora beticola strains, Coleophoma cylindrospora, Fusarium fracticaudum, Phialophora cf. hyalina, and Morchella septimelata.</title>
        <authorList>
            <person name="Wingfield B.D."/>
            <person name="Bills G.F."/>
            <person name="Dong Y."/>
            <person name="Huang W."/>
            <person name="Nel W.J."/>
            <person name="Swalarsk-Parry B.S."/>
            <person name="Vaghefi N."/>
            <person name="Wilken P.M."/>
            <person name="An Z."/>
            <person name="de Beer Z.W."/>
            <person name="De Vos L."/>
            <person name="Chen L."/>
            <person name="Duong T.A."/>
            <person name="Gao Y."/>
            <person name="Hammerbacher A."/>
            <person name="Kikkert J.R."/>
            <person name="Li Y."/>
            <person name="Li H."/>
            <person name="Li K."/>
            <person name="Li Q."/>
            <person name="Liu X."/>
            <person name="Ma X."/>
            <person name="Naidoo K."/>
            <person name="Pethybridge S.J."/>
            <person name="Sun J."/>
            <person name="Steenkamp E.T."/>
            <person name="van der Nest M.A."/>
            <person name="van Wyk S."/>
            <person name="Wingfield M.J."/>
            <person name="Xiong C."/>
            <person name="Yue Q."/>
            <person name="Zhang X."/>
        </authorList>
    </citation>
    <scope>NUCLEOTIDE SEQUENCE [LARGE SCALE GENOMIC DNA]</scope>
    <source>
        <strain evidence="2 3">BP 5553</strain>
    </source>
</reference>
<feature type="compositionally biased region" description="Polar residues" evidence="1">
    <location>
        <begin position="383"/>
        <end position="397"/>
    </location>
</feature>
<feature type="compositionally biased region" description="Acidic residues" evidence="1">
    <location>
        <begin position="510"/>
        <end position="519"/>
    </location>
</feature>
<dbReference type="AlphaFoldDB" id="A0A370TU75"/>
<feature type="compositionally biased region" description="Polar residues" evidence="1">
    <location>
        <begin position="206"/>
        <end position="238"/>
    </location>
</feature>